<accession>A0ABN0FYT4</accession>
<dbReference type="EMBL" id="JH692068">
    <property type="protein sequence ID" value="EIP85177.1"/>
    <property type="molecule type" value="Genomic_DNA"/>
</dbReference>
<dbReference type="Pfam" id="PF19744">
    <property type="entry name" value="DUF6232"/>
    <property type="match status" value="1"/>
</dbReference>
<evidence type="ECO:0000256" key="1">
    <source>
        <dbReference type="SAM" id="Phobius"/>
    </source>
</evidence>
<keyword evidence="1" id="KW-1133">Transmembrane helix</keyword>
<protein>
    <submittedName>
        <fullName evidence="2">Uncharacterized protein</fullName>
    </submittedName>
</protein>
<reference evidence="3" key="1">
    <citation type="journal article" date="2012" name="J. Bacteriol.">
        <title>Revised Genome Sequence of Burkholderia thailandensis MSMB43 with Improved Annotation.</title>
        <authorList>
            <person name="Zhuo Y."/>
            <person name="Liu L."/>
            <person name="Wang Q."/>
            <person name="Liu X."/>
            <person name="Ren B."/>
            <person name="Liu M."/>
            <person name="Ni P."/>
            <person name="Cheng Y.Q."/>
            <person name="Zhang L."/>
        </authorList>
    </citation>
    <scope>NUCLEOTIDE SEQUENCE [LARGE SCALE GENOMIC DNA]</scope>
    <source>
        <strain evidence="3">MSMB43</strain>
    </source>
</reference>
<evidence type="ECO:0000313" key="2">
    <source>
        <dbReference type="EMBL" id="EIP85177.1"/>
    </source>
</evidence>
<keyword evidence="1" id="KW-0812">Transmembrane</keyword>
<sequence length="194" mass="20694">MRQDAIRPDRAKSRPTIVAVAFFALLPFISRPPAAPFVFGLDPCVAGSRSYVGQICYAARFRFTPFLMENAFNERGVTVTRNSLSAAGQIFALREIRGVEVRTVRKNKIVPCAISLTGAAAAAAGGTFGSGALLVAGVMLVVVGYLAWMTQDVTHRLIVDMPGGKHEALMSVDRDFVERVAHAVNAARTATAAA</sequence>
<feature type="transmembrane region" description="Helical" evidence="1">
    <location>
        <begin position="128"/>
        <end position="148"/>
    </location>
</feature>
<name>A0ABN0FYT4_9BURK</name>
<keyword evidence="3" id="KW-1185">Reference proteome</keyword>
<proteinExistence type="predicted"/>
<organism evidence="2 3">
    <name type="scientific">Burkholderia humptydooensis MSMB43</name>
    <dbReference type="NCBI Taxonomy" id="441157"/>
    <lineage>
        <taxon>Bacteria</taxon>
        <taxon>Pseudomonadati</taxon>
        <taxon>Pseudomonadota</taxon>
        <taxon>Betaproteobacteria</taxon>
        <taxon>Burkholderiales</taxon>
        <taxon>Burkholderiaceae</taxon>
        <taxon>Burkholderia</taxon>
        <taxon>pseudomallei group</taxon>
    </lineage>
</organism>
<evidence type="ECO:0000313" key="3">
    <source>
        <dbReference type="Proteomes" id="UP000004682"/>
    </source>
</evidence>
<keyword evidence="1" id="KW-0472">Membrane</keyword>
<gene>
    <name evidence="2" type="ORF">A33K_18127</name>
</gene>
<dbReference type="InterPro" id="IPR045629">
    <property type="entry name" value="DUF6232"/>
</dbReference>
<dbReference type="Proteomes" id="UP000004682">
    <property type="component" value="Unassembled WGS sequence"/>
</dbReference>